<evidence type="ECO:0000256" key="6">
    <source>
        <dbReference type="ARBA" id="ARBA00022857"/>
    </source>
</evidence>
<proteinExistence type="inferred from homology"/>
<keyword evidence="5 10" id="KW-0566">Pantothenate biosynthesis</keyword>
<dbReference type="InterPro" id="IPR013752">
    <property type="entry name" value="KPA_reductase"/>
</dbReference>
<evidence type="ECO:0000256" key="8">
    <source>
        <dbReference type="ARBA" id="ARBA00032024"/>
    </source>
</evidence>
<dbReference type="GO" id="GO:0005737">
    <property type="term" value="C:cytoplasm"/>
    <property type="evidence" value="ECO:0007669"/>
    <property type="project" value="TreeGrafter"/>
</dbReference>
<organism evidence="13 14">
    <name type="scientific">Parendozoicomonas haliclonae</name>
    <dbReference type="NCBI Taxonomy" id="1960125"/>
    <lineage>
        <taxon>Bacteria</taxon>
        <taxon>Pseudomonadati</taxon>
        <taxon>Pseudomonadota</taxon>
        <taxon>Gammaproteobacteria</taxon>
        <taxon>Oceanospirillales</taxon>
        <taxon>Endozoicomonadaceae</taxon>
        <taxon>Parendozoicomonas</taxon>
    </lineage>
</organism>
<protein>
    <recommendedName>
        <fullName evidence="4 10">2-dehydropantoate 2-reductase</fullName>
        <ecNumber evidence="3 10">1.1.1.169</ecNumber>
    </recommendedName>
    <alternativeName>
        <fullName evidence="8 10">Ketopantoate reductase</fullName>
    </alternativeName>
</protein>
<dbReference type="GO" id="GO:0008677">
    <property type="term" value="F:2-dehydropantoate 2-reductase activity"/>
    <property type="evidence" value="ECO:0007669"/>
    <property type="project" value="UniProtKB-EC"/>
</dbReference>
<keyword evidence="6 10" id="KW-0521">NADP</keyword>
<comment type="catalytic activity">
    <reaction evidence="9 10">
        <text>(R)-pantoate + NADP(+) = 2-dehydropantoate + NADPH + H(+)</text>
        <dbReference type="Rhea" id="RHEA:16233"/>
        <dbReference type="ChEBI" id="CHEBI:11561"/>
        <dbReference type="ChEBI" id="CHEBI:15378"/>
        <dbReference type="ChEBI" id="CHEBI:15980"/>
        <dbReference type="ChEBI" id="CHEBI:57783"/>
        <dbReference type="ChEBI" id="CHEBI:58349"/>
        <dbReference type="EC" id="1.1.1.169"/>
    </reaction>
</comment>
<evidence type="ECO:0000256" key="1">
    <source>
        <dbReference type="ARBA" id="ARBA00004994"/>
    </source>
</evidence>
<dbReference type="EMBL" id="FWPT01000009">
    <property type="protein sequence ID" value="SMA49759.1"/>
    <property type="molecule type" value="Genomic_DNA"/>
</dbReference>
<comment type="similarity">
    <text evidence="2 10">Belongs to the ketopantoate reductase family.</text>
</comment>
<evidence type="ECO:0000313" key="14">
    <source>
        <dbReference type="Proteomes" id="UP000196573"/>
    </source>
</evidence>
<keyword evidence="14" id="KW-1185">Reference proteome</keyword>
<dbReference type="InterPro" id="IPR003710">
    <property type="entry name" value="ApbA"/>
</dbReference>
<accession>A0A1X7ANV0</accession>
<dbReference type="InterPro" id="IPR036291">
    <property type="entry name" value="NAD(P)-bd_dom_sf"/>
</dbReference>
<evidence type="ECO:0000313" key="13">
    <source>
        <dbReference type="EMBL" id="SMA49759.1"/>
    </source>
</evidence>
<sequence length="332" mass="36058">MKHLVFGAGLIGGYLGANLLLNGQTVDWVVRPATREKLAKGLRITDYAGNSAELNNLTFFDPQNSAGQYPDVLWLTVKCTALEKAIPDIQACMGKNTMIICLQNGLGAESFVQSHFPEHTVIRGVFAANIAELEPGHLHRGTEGGIDLPTTPKTQALLPCFQKDSLPLALHNDLEALLWAKLQLNLNNPINALSNIPLKEQLSQRGYRRVLAAAQQELLRVTKAKGLELPKLTKLPPHWLPTLLKAPDWLFTRLASAMLAIDPKARSSMWSDLSSGRITEIDYLNGAVAEEAAKLGFSSPANEALTRLVHDVEQGKGSTGLSSHELLTAVGL</sequence>
<dbReference type="InterPro" id="IPR050838">
    <property type="entry name" value="Ketopantoate_reductase"/>
</dbReference>
<comment type="function">
    <text evidence="10">Catalyzes the NADPH-dependent reduction of ketopantoate into pantoic acid.</text>
</comment>
<dbReference type="Pfam" id="PF08546">
    <property type="entry name" value="ApbA_C"/>
    <property type="match status" value="1"/>
</dbReference>
<dbReference type="Gene3D" id="3.40.50.720">
    <property type="entry name" value="NAD(P)-binding Rossmann-like Domain"/>
    <property type="match status" value="1"/>
</dbReference>
<evidence type="ECO:0000259" key="11">
    <source>
        <dbReference type="Pfam" id="PF02558"/>
    </source>
</evidence>
<keyword evidence="7 10" id="KW-0560">Oxidoreductase</keyword>
<dbReference type="PANTHER" id="PTHR43765:SF2">
    <property type="entry name" value="2-DEHYDROPANTOATE 2-REDUCTASE"/>
    <property type="match status" value="1"/>
</dbReference>
<evidence type="ECO:0000256" key="2">
    <source>
        <dbReference type="ARBA" id="ARBA00007870"/>
    </source>
</evidence>
<name>A0A1X7ANV0_9GAMM</name>
<dbReference type="GO" id="GO:0015940">
    <property type="term" value="P:pantothenate biosynthetic process"/>
    <property type="evidence" value="ECO:0007669"/>
    <property type="project" value="UniProtKB-UniPathway"/>
</dbReference>
<dbReference type="SUPFAM" id="SSF48179">
    <property type="entry name" value="6-phosphogluconate dehydrogenase C-terminal domain-like"/>
    <property type="match status" value="1"/>
</dbReference>
<dbReference type="AlphaFoldDB" id="A0A1X7ANV0"/>
<comment type="pathway">
    <text evidence="1 10">Cofactor biosynthesis; (R)-pantothenate biosynthesis; (R)-pantoate from 3-methyl-2-oxobutanoate: step 2/2.</text>
</comment>
<dbReference type="RefSeq" id="WP_165767314.1">
    <property type="nucleotide sequence ID" value="NZ_CBCSCN010000011.1"/>
</dbReference>
<evidence type="ECO:0000256" key="9">
    <source>
        <dbReference type="ARBA" id="ARBA00048793"/>
    </source>
</evidence>
<reference evidence="13 14" key="1">
    <citation type="submission" date="2017-03" db="EMBL/GenBank/DDBJ databases">
        <authorList>
            <person name="Afonso C.L."/>
            <person name="Miller P.J."/>
            <person name="Scott M.A."/>
            <person name="Spackman E."/>
            <person name="Goraichik I."/>
            <person name="Dimitrov K.M."/>
            <person name="Suarez D.L."/>
            <person name="Swayne D.E."/>
        </authorList>
    </citation>
    <scope>NUCLEOTIDE SEQUENCE [LARGE SCALE GENOMIC DNA]</scope>
    <source>
        <strain evidence="13">SB41UT1</strain>
    </source>
</reference>
<dbReference type="Pfam" id="PF02558">
    <property type="entry name" value="ApbA"/>
    <property type="match status" value="1"/>
</dbReference>
<dbReference type="PANTHER" id="PTHR43765">
    <property type="entry name" value="2-DEHYDROPANTOATE 2-REDUCTASE-RELATED"/>
    <property type="match status" value="1"/>
</dbReference>
<evidence type="ECO:0000256" key="4">
    <source>
        <dbReference type="ARBA" id="ARBA00019465"/>
    </source>
</evidence>
<dbReference type="SUPFAM" id="SSF51735">
    <property type="entry name" value="NAD(P)-binding Rossmann-fold domains"/>
    <property type="match status" value="1"/>
</dbReference>
<feature type="domain" description="Ketopantoate reductase C-terminal" evidence="12">
    <location>
        <begin position="174"/>
        <end position="313"/>
    </location>
</feature>
<dbReference type="Gene3D" id="1.10.1040.10">
    <property type="entry name" value="N-(1-d-carboxylethyl)-l-norvaline Dehydrogenase, domain 2"/>
    <property type="match status" value="1"/>
</dbReference>
<evidence type="ECO:0000259" key="12">
    <source>
        <dbReference type="Pfam" id="PF08546"/>
    </source>
</evidence>
<evidence type="ECO:0000256" key="5">
    <source>
        <dbReference type="ARBA" id="ARBA00022655"/>
    </source>
</evidence>
<evidence type="ECO:0000256" key="10">
    <source>
        <dbReference type="RuleBase" id="RU362068"/>
    </source>
</evidence>
<dbReference type="UniPathway" id="UPA00028">
    <property type="reaction ID" value="UER00004"/>
</dbReference>
<dbReference type="NCBIfam" id="TIGR00745">
    <property type="entry name" value="apbA_panE"/>
    <property type="match status" value="1"/>
</dbReference>
<dbReference type="EC" id="1.1.1.169" evidence="3 10"/>
<evidence type="ECO:0000256" key="7">
    <source>
        <dbReference type="ARBA" id="ARBA00023002"/>
    </source>
</evidence>
<dbReference type="InterPro" id="IPR013332">
    <property type="entry name" value="KPR_N"/>
</dbReference>
<evidence type="ECO:0000256" key="3">
    <source>
        <dbReference type="ARBA" id="ARBA00013014"/>
    </source>
</evidence>
<gene>
    <name evidence="13" type="ORF">EHSB41UT_03548</name>
</gene>
<dbReference type="GO" id="GO:0050661">
    <property type="term" value="F:NADP binding"/>
    <property type="evidence" value="ECO:0007669"/>
    <property type="project" value="TreeGrafter"/>
</dbReference>
<feature type="domain" description="Ketopantoate reductase N-terminal" evidence="11">
    <location>
        <begin position="4"/>
        <end position="149"/>
    </location>
</feature>
<dbReference type="Proteomes" id="UP000196573">
    <property type="component" value="Unassembled WGS sequence"/>
</dbReference>
<dbReference type="InterPro" id="IPR013328">
    <property type="entry name" value="6PGD_dom2"/>
</dbReference>
<dbReference type="InterPro" id="IPR008927">
    <property type="entry name" value="6-PGluconate_DH-like_C_sf"/>
</dbReference>